<dbReference type="Proteomes" id="UP000224634">
    <property type="component" value="Unassembled WGS sequence"/>
</dbReference>
<dbReference type="GO" id="GO:0017118">
    <property type="term" value="F:lipoyltransferase activity"/>
    <property type="evidence" value="ECO:0007669"/>
    <property type="project" value="TreeGrafter"/>
</dbReference>
<dbReference type="Pfam" id="PF21948">
    <property type="entry name" value="LplA-B_cat"/>
    <property type="match status" value="1"/>
</dbReference>
<evidence type="ECO:0000313" key="8">
    <source>
        <dbReference type="Proteomes" id="UP000224634"/>
    </source>
</evidence>
<evidence type="ECO:0000313" key="7">
    <source>
        <dbReference type="EMBL" id="PGH27538.1"/>
    </source>
</evidence>
<evidence type="ECO:0000256" key="4">
    <source>
        <dbReference type="ARBA" id="ARBA00015925"/>
    </source>
</evidence>
<evidence type="ECO:0000256" key="2">
    <source>
        <dbReference type="ARBA" id="ARBA00005085"/>
    </source>
</evidence>
<comment type="caution">
    <text evidence="7">The sequence shown here is derived from an EMBL/GenBank/DDBJ whole genome shotgun (WGS) entry which is preliminary data.</text>
</comment>
<dbReference type="PROSITE" id="PS51733">
    <property type="entry name" value="BPL_LPL_CATALYTIC"/>
    <property type="match status" value="1"/>
</dbReference>
<dbReference type="EMBL" id="PDNA01000006">
    <property type="protein sequence ID" value="PGH27538.1"/>
    <property type="molecule type" value="Genomic_DNA"/>
</dbReference>
<dbReference type="Gene3D" id="3.30.930.10">
    <property type="entry name" value="Bira Bifunctional Protein, Domain 2"/>
    <property type="match status" value="1"/>
</dbReference>
<organism evidence="7 8">
    <name type="scientific">Polytolypa hystricis (strain UAMH7299)</name>
    <dbReference type="NCBI Taxonomy" id="1447883"/>
    <lineage>
        <taxon>Eukaryota</taxon>
        <taxon>Fungi</taxon>
        <taxon>Dikarya</taxon>
        <taxon>Ascomycota</taxon>
        <taxon>Pezizomycotina</taxon>
        <taxon>Eurotiomycetes</taxon>
        <taxon>Eurotiomycetidae</taxon>
        <taxon>Onygenales</taxon>
        <taxon>Onygenales incertae sedis</taxon>
        <taxon>Polytolypa</taxon>
    </lineage>
</organism>
<sequence length="460" mass="51061">MLPLRQSQWLLRSQLSNAYTAFSKPLGFGRCYSSFAPSAFSALASRTSSRYQIYQSHSDDPFVNLSIENFLLEHSPQDSYILFLYVNRPCVVIGRNQNPWLETNLPVLDRKTGHSDGGSDKHALFVRRRSGGGAVFHDEGNLNYCAICPKAHFHRDKHAEMVVRALRRVGAVNTRVNERHDIVLGQDAAEPSDKVIDVETGDIESPKMQTTPHTLKVSGSAYKLTRLRALHHGTCLVDSPNIRDLGAFLRSPARPYIKARGVESVRSPVGNISSAVSDASTGFLMQSIVSNIMEEFAQLYGVHADGILRAQRAHANEPELYSGDDWVSGGLAYVHAQAEPEIIQGIQELQSLDWKYNQSPQFTFSTHPTEEDPRQRPELPPELAPPTRVFLRLKHGAVVESQISTSADSATAEYQAQQTHEALLGKHLHEISNWKALLAASGTDEEIGRLANWLNSKLGH</sequence>
<dbReference type="AlphaFoldDB" id="A0A2B7Z335"/>
<name>A0A2B7Z335_POLH7</name>
<comment type="similarity">
    <text evidence="3">Belongs to the LplA family.</text>
</comment>
<evidence type="ECO:0000256" key="3">
    <source>
        <dbReference type="ARBA" id="ARBA00008242"/>
    </source>
</evidence>
<feature type="domain" description="BPL/LPL catalytic" evidence="6">
    <location>
        <begin position="76"/>
        <end position="304"/>
    </location>
</feature>
<feature type="region of interest" description="Disordered" evidence="5">
    <location>
        <begin position="363"/>
        <end position="383"/>
    </location>
</feature>
<proteinExistence type="inferred from homology"/>
<accession>A0A2B7Z335</accession>
<dbReference type="PANTHER" id="PTHR12561:SF3">
    <property type="entry name" value="LIPOYLTRANSFERASE 1, MITOCHONDRIAL"/>
    <property type="match status" value="1"/>
</dbReference>
<dbReference type="InterPro" id="IPR004562">
    <property type="entry name" value="LipoylTrfase_LipoateP_Ligase"/>
</dbReference>
<dbReference type="GO" id="GO:0009249">
    <property type="term" value="P:protein lipoylation"/>
    <property type="evidence" value="ECO:0007669"/>
    <property type="project" value="InterPro"/>
</dbReference>
<protein>
    <recommendedName>
        <fullName evidence="4">Putative lipoate-protein ligase A</fullName>
    </recommendedName>
</protein>
<evidence type="ECO:0000259" key="6">
    <source>
        <dbReference type="PROSITE" id="PS51733"/>
    </source>
</evidence>
<dbReference type="InterPro" id="IPR045864">
    <property type="entry name" value="aa-tRNA-synth_II/BPL/LPL"/>
</dbReference>
<reference evidence="7 8" key="1">
    <citation type="submission" date="2017-10" db="EMBL/GenBank/DDBJ databases">
        <title>Comparative genomics in systemic dimorphic fungi from Ajellomycetaceae.</title>
        <authorList>
            <person name="Munoz J.F."/>
            <person name="Mcewen J.G."/>
            <person name="Clay O.K."/>
            <person name="Cuomo C.A."/>
        </authorList>
    </citation>
    <scope>NUCLEOTIDE SEQUENCE [LARGE SCALE GENOMIC DNA]</scope>
    <source>
        <strain evidence="7 8">UAMH7299</strain>
    </source>
</reference>
<dbReference type="PANTHER" id="PTHR12561">
    <property type="entry name" value="LIPOATE-PROTEIN LIGASE"/>
    <property type="match status" value="1"/>
</dbReference>
<evidence type="ECO:0000256" key="1">
    <source>
        <dbReference type="ARBA" id="ARBA00003253"/>
    </source>
</evidence>
<evidence type="ECO:0000256" key="5">
    <source>
        <dbReference type="SAM" id="MobiDB-lite"/>
    </source>
</evidence>
<comment type="function">
    <text evidence="1">Catalyzes both the ATP-dependent activation of exogenously supplied lipoate to lipoyl-AMP and the transfer of the activated lipoyl onto the lipoyl domains of lipoate-dependent enzymes.</text>
</comment>
<dbReference type="FunFam" id="3.30.930.10:FF:000090">
    <property type="entry name" value="Lipoyltransferase and lipoate-protein ligase, putative"/>
    <property type="match status" value="1"/>
</dbReference>
<dbReference type="SUPFAM" id="SSF55681">
    <property type="entry name" value="Class II aaRS and biotin synthetases"/>
    <property type="match status" value="1"/>
</dbReference>
<dbReference type="CDD" id="cd16443">
    <property type="entry name" value="LplA"/>
    <property type="match status" value="1"/>
</dbReference>
<gene>
    <name evidence="7" type="ORF">AJ80_00779</name>
</gene>
<dbReference type="STRING" id="1447883.A0A2B7Z335"/>
<dbReference type="InterPro" id="IPR004143">
    <property type="entry name" value="BPL_LPL_catalytic"/>
</dbReference>
<dbReference type="UniPathway" id="UPA00537">
    <property type="reaction ID" value="UER00595"/>
</dbReference>
<comment type="pathway">
    <text evidence="2">Protein modification; protein lipoylation via exogenous pathway; protein N(6)-(lipoyl)lysine from lipoate: step 2/2.</text>
</comment>
<feature type="compositionally biased region" description="Basic and acidic residues" evidence="5">
    <location>
        <begin position="368"/>
        <end position="379"/>
    </location>
</feature>
<dbReference type="GO" id="GO:0005739">
    <property type="term" value="C:mitochondrion"/>
    <property type="evidence" value="ECO:0007669"/>
    <property type="project" value="TreeGrafter"/>
</dbReference>
<keyword evidence="8" id="KW-1185">Reference proteome</keyword>
<dbReference type="OrthoDB" id="201621at2759"/>